<organism evidence="11 12">
    <name type="scientific">Paenibacillus agri</name>
    <dbReference type="NCBI Taxonomy" id="2744309"/>
    <lineage>
        <taxon>Bacteria</taxon>
        <taxon>Bacillati</taxon>
        <taxon>Bacillota</taxon>
        <taxon>Bacilli</taxon>
        <taxon>Bacillales</taxon>
        <taxon>Paenibacillaceae</taxon>
        <taxon>Paenibacillus</taxon>
    </lineage>
</organism>
<keyword evidence="2" id="KW-1003">Cell membrane</keyword>
<keyword evidence="3" id="KW-0597">Phosphoprotein</keyword>
<dbReference type="InterPro" id="IPR050640">
    <property type="entry name" value="Bact_2-comp_sensor_kinase"/>
</dbReference>
<comment type="subcellular location">
    <subcellularLocation>
        <location evidence="1">Cell membrane</location>
        <topology evidence="1">Multi-pass membrane protein</topology>
    </subcellularLocation>
</comment>
<evidence type="ECO:0000256" key="9">
    <source>
        <dbReference type="SAM" id="Phobius"/>
    </source>
</evidence>
<dbReference type="InterPro" id="IPR033479">
    <property type="entry name" value="dCache_1"/>
</dbReference>
<evidence type="ECO:0000259" key="10">
    <source>
        <dbReference type="PROSITE" id="PS50885"/>
    </source>
</evidence>
<keyword evidence="8" id="KW-0175">Coiled coil</keyword>
<reference evidence="11" key="1">
    <citation type="submission" date="2020-06" db="EMBL/GenBank/DDBJ databases">
        <title>Paenibacillus sp. nov., isolated from soil.</title>
        <authorList>
            <person name="Seo Y.L."/>
        </authorList>
    </citation>
    <scope>NUCLEOTIDE SEQUENCE [LARGE SCALE GENOMIC DNA]</scope>
    <source>
        <strain evidence="11">JW14</strain>
    </source>
</reference>
<keyword evidence="11" id="KW-0418">Kinase</keyword>
<evidence type="ECO:0000256" key="5">
    <source>
        <dbReference type="ARBA" id="ARBA00022692"/>
    </source>
</evidence>
<keyword evidence="6 9" id="KW-1133">Transmembrane helix</keyword>
<dbReference type="PANTHER" id="PTHR34220">
    <property type="entry name" value="SENSOR HISTIDINE KINASE YPDA"/>
    <property type="match status" value="1"/>
</dbReference>
<comment type="caution">
    <text evidence="11">The sequence shown here is derived from an EMBL/GenBank/DDBJ whole genome shotgun (WGS) entry which is preliminary data.</text>
</comment>
<dbReference type="Pfam" id="PF00672">
    <property type="entry name" value="HAMP"/>
    <property type="match status" value="1"/>
</dbReference>
<dbReference type="GO" id="GO:0005886">
    <property type="term" value="C:plasma membrane"/>
    <property type="evidence" value="ECO:0007669"/>
    <property type="project" value="UniProtKB-SubCell"/>
</dbReference>
<dbReference type="Proteomes" id="UP000564806">
    <property type="component" value="Unassembled WGS sequence"/>
</dbReference>
<feature type="transmembrane region" description="Helical" evidence="9">
    <location>
        <begin position="12"/>
        <end position="32"/>
    </location>
</feature>
<feature type="coiled-coil region" evidence="8">
    <location>
        <begin position="356"/>
        <end position="388"/>
    </location>
</feature>
<dbReference type="InterPro" id="IPR010559">
    <property type="entry name" value="Sig_transdc_His_kin_internal"/>
</dbReference>
<dbReference type="AlphaFoldDB" id="A0A850ESL6"/>
<sequence length="607" mass="68383">MKLIANLSLQKKIILLMLILYLPLPLLGQFWYEKSHKVIRQNTIESSYQLVEQVNRYVDRYFQDIEHQMYPILVNDLTLQFLNDSVSGSYDRFLRSNRIERELLNPLTSNREGIRGISLVNGEGRAVSSSSFSSAERRYKEYNAKITKTGVFEVMGLEQDEWSPPFLSIALKFNSTSYSTNSGLLIIDLKLDEVIQIARNVRIGKTGYVWIADSKGSAIYRPGSHPNEGLSIDYAKAMGDKRQGTLTMPGESGDKLVMFFHSNTTGMSLFAEVPLAELNEPLLQISRISTIVLLLIFLLIMIIVSGVMYMLSNSLLTLLRLMKRTQLGELGVRAPENRTAEIGSLYRGFNKMVDEIQRLIDTVHRAKLREKELEVKQKEALLLAMQAQIHPHFLYNTLEFINASAIVEGNRKISRMIVSLGDMFRYSVRNPNETVTLALELGHVSAYLSIQAERYESLSYFIQVSEKAAAQTSAINSMLQPIVENCFKHGFDKYKIVPNYIRISEMQVAAGCLISIEDGGGGMPPVIMDNYNRLFDLSGDELLELEAENKQKGIGLLNVHTRLRLLFGEPYGLFISTSGPDGTCIDILLPTHIAALEQEQQGGIQDV</sequence>
<evidence type="ECO:0000256" key="2">
    <source>
        <dbReference type="ARBA" id="ARBA00022475"/>
    </source>
</evidence>
<feature type="transmembrane region" description="Helical" evidence="9">
    <location>
        <begin position="291"/>
        <end position="316"/>
    </location>
</feature>
<dbReference type="SUPFAM" id="SSF55874">
    <property type="entry name" value="ATPase domain of HSP90 chaperone/DNA topoisomerase II/histidine kinase"/>
    <property type="match status" value="1"/>
</dbReference>
<keyword evidence="7 9" id="KW-0472">Membrane</keyword>
<evidence type="ECO:0000256" key="6">
    <source>
        <dbReference type="ARBA" id="ARBA00022989"/>
    </source>
</evidence>
<evidence type="ECO:0000256" key="3">
    <source>
        <dbReference type="ARBA" id="ARBA00022553"/>
    </source>
</evidence>
<dbReference type="SMART" id="SM00304">
    <property type="entry name" value="HAMP"/>
    <property type="match status" value="1"/>
</dbReference>
<dbReference type="Pfam" id="PF02743">
    <property type="entry name" value="dCache_1"/>
    <property type="match status" value="1"/>
</dbReference>
<feature type="domain" description="HAMP" evidence="10">
    <location>
        <begin position="309"/>
        <end position="361"/>
    </location>
</feature>
<evidence type="ECO:0000256" key="4">
    <source>
        <dbReference type="ARBA" id="ARBA00022679"/>
    </source>
</evidence>
<keyword evidence="12" id="KW-1185">Reference proteome</keyword>
<dbReference type="PROSITE" id="PS50885">
    <property type="entry name" value="HAMP"/>
    <property type="match status" value="1"/>
</dbReference>
<dbReference type="EMBL" id="JABWCS010000215">
    <property type="protein sequence ID" value="NUU62517.1"/>
    <property type="molecule type" value="Genomic_DNA"/>
</dbReference>
<evidence type="ECO:0000256" key="8">
    <source>
        <dbReference type="SAM" id="Coils"/>
    </source>
</evidence>
<dbReference type="RefSeq" id="WP_175372983.1">
    <property type="nucleotide sequence ID" value="NZ_JABWCS010000215.1"/>
</dbReference>
<evidence type="ECO:0000256" key="1">
    <source>
        <dbReference type="ARBA" id="ARBA00004651"/>
    </source>
</evidence>
<accession>A0A850ESL6</accession>
<dbReference type="CDD" id="cd06225">
    <property type="entry name" value="HAMP"/>
    <property type="match status" value="1"/>
</dbReference>
<protein>
    <submittedName>
        <fullName evidence="11">Histidine kinase</fullName>
    </submittedName>
</protein>
<dbReference type="SUPFAM" id="SSF158472">
    <property type="entry name" value="HAMP domain-like"/>
    <property type="match status" value="1"/>
</dbReference>
<dbReference type="GO" id="GO:0000155">
    <property type="term" value="F:phosphorelay sensor kinase activity"/>
    <property type="evidence" value="ECO:0007669"/>
    <property type="project" value="InterPro"/>
</dbReference>
<dbReference type="Gene3D" id="3.30.450.20">
    <property type="entry name" value="PAS domain"/>
    <property type="match status" value="1"/>
</dbReference>
<evidence type="ECO:0000313" key="12">
    <source>
        <dbReference type="Proteomes" id="UP000564806"/>
    </source>
</evidence>
<proteinExistence type="predicted"/>
<dbReference type="InterPro" id="IPR003660">
    <property type="entry name" value="HAMP_dom"/>
</dbReference>
<name>A0A850ESL6_9BACL</name>
<keyword evidence="4" id="KW-0808">Transferase</keyword>
<dbReference type="Gene3D" id="3.30.565.10">
    <property type="entry name" value="Histidine kinase-like ATPase, C-terminal domain"/>
    <property type="match status" value="1"/>
</dbReference>
<dbReference type="CDD" id="cd12912">
    <property type="entry name" value="PDC2_MCP_like"/>
    <property type="match status" value="1"/>
</dbReference>
<dbReference type="PANTHER" id="PTHR34220:SF7">
    <property type="entry name" value="SENSOR HISTIDINE KINASE YPDA"/>
    <property type="match status" value="1"/>
</dbReference>
<dbReference type="Pfam" id="PF06580">
    <property type="entry name" value="His_kinase"/>
    <property type="match status" value="1"/>
</dbReference>
<dbReference type="Gene3D" id="6.10.340.10">
    <property type="match status" value="1"/>
</dbReference>
<evidence type="ECO:0000313" key="11">
    <source>
        <dbReference type="EMBL" id="NUU62517.1"/>
    </source>
</evidence>
<dbReference type="InterPro" id="IPR036890">
    <property type="entry name" value="HATPase_C_sf"/>
</dbReference>
<evidence type="ECO:0000256" key="7">
    <source>
        <dbReference type="ARBA" id="ARBA00023136"/>
    </source>
</evidence>
<gene>
    <name evidence="11" type="ORF">HPT30_19420</name>
</gene>
<keyword evidence="5 9" id="KW-0812">Transmembrane</keyword>